<sequence length="164" mass="19198">MISKCFLVLLLSTLSSAQDYFYEDGLSPQQIEEIRINKTRVELEKRLKETTTTELPPDWFNKKPNEDDPLSKFMQEKFKEYLEQFKKEQADKIKAQFKSKSNIDHSFWSLITLTVFFGTGISISLIIILVKSNHVQSMAKKKKKQKKCLENVEYLPVKQSELNV</sequence>
<evidence type="ECO:0000256" key="1">
    <source>
        <dbReference type="SAM" id="Phobius"/>
    </source>
</evidence>
<comment type="caution">
    <text evidence="3">The sequence shown here is derived from an EMBL/GenBank/DDBJ whole genome shotgun (WGS) entry which is preliminary data.</text>
</comment>
<evidence type="ECO:0000313" key="3">
    <source>
        <dbReference type="EMBL" id="CAF1030988.1"/>
    </source>
</evidence>
<dbReference type="Proteomes" id="UP000663879">
    <property type="component" value="Unassembled WGS sequence"/>
</dbReference>
<keyword evidence="1" id="KW-0812">Transmembrane</keyword>
<accession>A0A814J1L7</accession>
<evidence type="ECO:0000313" key="4">
    <source>
        <dbReference type="Proteomes" id="UP000663879"/>
    </source>
</evidence>
<organism evidence="3 4">
    <name type="scientific">Brachionus calyciflorus</name>
    <dbReference type="NCBI Taxonomy" id="104777"/>
    <lineage>
        <taxon>Eukaryota</taxon>
        <taxon>Metazoa</taxon>
        <taxon>Spiralia</taxon>
        <taxon>Gnathifera</taxon>
        <taxon>Rotifera</taxon>
        <taxon>Eurotatoria</taxon>
        <taxon>Monogononta</taxon>
        <taxon>Pseudotrocha</taxon>
        <taxon>Ploima</taxon>
        <taxon>Brachionidae</taxon>
        <taxon>Brachionus</taxon>
    </lineage>
</organism>
<keyword evidence="4" id="KW-1185">Reference proteome</keyword>
<dbReference type="AlphaFoldDB" id="A0A814J1L7"/>
<feature type="transmembrane region" description="Helical" evidence="1">
    <location>
        <begin position="107"/>
        <end position="130"/>
    </location>
</feature>
<gene>
    <name evidence="3" type="ORF">OXX778_LOCUS17862</name>
</gene>
<dbReference type="OrthoDB" id="10522545at2759"/>
<feature type="signal peptide" evidence="2">
    <location>
        <begin position="1"/>
        <end position="17"/>
    </location>
</feature>
<keyword evidence="1" id="KW-1133">Transmembrane helix</keyword>
<feature type="chain" id="PRO_5032356258" evidence="2">
    <location>
        <begin position="18"/>
        <end position="164"/>
    </location>
</feature>
<keyword evidence="2" id="KW-0732">Signal</keyword>
<proteinExistence type="predicted"/>
<protein>
    <submittedName>
        <fullName evidence="3">Uncharacterized protein</fullName>
    </submittedName>
</protein>
<name>A0A814J1L7_9BILA</name>
<keyword evidence="1" id="KW-0472">Membrane</keyword>
<evidence type="ECO:0000256" key="2">
    <source>
        <dbReference type="SAM" id="SignalP"/>
    </source>
</evidence>
<reference evidence="3" key="1">
    <citation type="submission" date="2021-02" db="EMBL/GenBank/DDBJ databases">
        <authorList>
            <person name="Nowell W R."/>
        </authorList>
    </citation>
    <scope>NUCLEOTIDE SEQUENCE</scope>
    <source>
        <strain evidence="3">Ploen Becks lab</strain>
    </source>
</reference>
<dbReference type="EMBL" id="CAJNOC010004708">
    <property type="protein sequence ID" value="CAF1030988.1"/>
    <property type="molecule type" value="Genomic_DNA"/>
</dbReference>